<dbReference type="SUPFAM" id="SSF64356">
    <property type="entry name" value="SNARE-like"/>
    <property type="match status" value="1"/>
</dbReference>
<gene>
    <name evidence="18" type="ORF">SBAD_LOCUS1245</name>
</gene>
<dbReference type="EMBL" id="UZAM01006760">
    <property type="protein sequence ID" value="VDO93698.1"/>
    <property type="molecule type" value="Genomic_DNA"/>
</dbReference>
<keyword evidence="6" id="KW-0256">Endoplasmic reticulum</keyword>
<evidence type="ECO:0000256" key="5">
    <source>
        <dbReference type="ARBA" id="ARBA00022692"/>
    </source>
</evidence>
<comment type="function">
    <text evidence="12">SNARE involved in targeting and fusion of ER-derived transport vesicles with the Golgi complex as well as Golgi-derived retrograde transport vesicles with the ER.</text>
</comment>
<evidence type="ECO:0000256" key="15">
    <source>
        <dbReference type="SAM" id="Phobius"/>
    </source>
</evidence>
<dbReference type="GO" id="GO:0005789">
    <property type="term" value="C:endoplasmic reticulum membrane"/>
    <property type="evidence" value="ECO:0007669"/>
    <property type="project" value="UniProtKB-SubCell"/>
</dbReference>
<dbReference type="Pfam" id="PF00957">
    <property type="entry name" value="Synaptobrevin"/>
    <property type="match status" value="1"/>
</dbReference>
<dbReference type="Proteomes" id="UP000270296">
    <property type="component" value="Unassembled WGS sequence"/>
</dbReference>
<dbReference type="PANTHER" id="PTHR45837">
    <property type="entry name" value="VESICLE-TRAFFICKING PROTEIN SEC22B"/>
    <property type="match status" value="1"/>
</dbReference>
<evidence type="ECO:0000256" key="11">
    <source>
        <dbReference type="ARBA" id="ARBA00023136"/>
    </source>
</evidence>
<proteinExistence type="inferred from homology"/>
<evidence type="ECO:0000256" key="8">
    <source>
        <dbReference type="ARBA" id="ARBA00022989"/>
    </source>
</evidence>
<dbReference type="SUPFAM" id="SSF58038">
    <property type="entry name" value="SNARE fusion complex"/>
    <property type="match status" value="1"/>
</dbReference>
<accession>A0A183ICA1</accession>
<evidence type="ECO:0000256" key="6">
    <source>
        <dbReference type="ARBA" id="ARBA00022824"/>
    </source>
</evidence>
<feature type="domain" description="V-SNARE coiled-coil homology" evidence="17">
    <location>
        <begin position="139"/>
        <end position="199"/>
    </location>
</feature>
<evidence type="ECO:0000256" key="12">
    <source>
        <dbReference type="ARBA" id="ARBA00024173"/>
    </source>
</evidence>
<dbReference type="GO" id="GO:0005484">
    <property type="term" value="F:SNAP receptor activity"/>
    <property type="evidence" value="ECO:0007669"/>
    <property type="project" value="InterPro"/>
</dbReference>
<keyword evidence="19" id="KW-1185">Reference proteome</keyword>
<dbReference type="Pfam" id="PF13774">
    <property type="entry name" value="Longin"/>
    <property type="match status" value="1"/>
</dbReference>
<dbReference type="GO" id="GO:0006890">
    <property type="term" value="P:retrograde vesicle-mediated transport, Golgi to endoplasmic reticulum"/>
    <property type="evidence" value="ECO:0007669"/>
    <property type="project" value="InterPro"/>
</dbReference>
<evidence type="ECO:0000256" key="1">
    <source>
        <dbReference type="ARBA" id="ARBA00004163"/>
    </source>
</evidence>
<evidence type="ECO:0000256" key="3">
    <source>
        <dbReference type="ARBA" id="ARBA00008025"/>
    </source>
</evidence>
<evidence type="ECO:0000256" key="7">
    <source>
        <dbReference type="ARBA" id="ARBA00022927"/>
    </source>
</evidence>
<name>A0A183ICA1_9BILA</name>
<dbReference type="CDD" id="cd14824">
    <property type="entry name" value="Longin"/>
    <property type="match status" value="1"/>
</dbReference>
<comment type="similarity">
    <text evidence="3">Belongs to the synaptobrevin family.</text>
</comment>
<keyword evidence="5 15" id="KW-0812">Transmembrane</keyword>
<evidence type="ECO:0000256" key="9">
    <source>
        <dbReference type="ARBA" id="ARBA00023034"/>
    </source>
</evidence>
<keyword evidence="4" id="KW-0813">Transport</keyword>
<evidence type="ECO:0000313" key="19">
    <source>
        <dbReference type="Proteomes" id="UP000270296"/>
    </source>
</evidence>
<dbReference type="WBParaSite" id="SBAD_0000129501-mRNA-1">
    <property type="protein sequence ID" value="SBAD_0000129501-mRNA-1"/>
    <property type="gene ID" value="SBAD_0000129501"/>
</dbReference>
<comment type="subcellular location">
    <subcellularLocation>
        <location evidence="1">Endoplasmic reticulum membrane</location>
        <topology evidence="1">Single-pass type IV membrane protein</topology>
    </subcellularLocation>
    <subcellularLocation>
        <location evidence="13">Golgi apparatus</location>
        <location evidence="13">cis-Golgi network membrane</location>
    </subcellularLocation>
    <subcellularLocation>
        <location evidence="2">Melanosome</location>
    </subcellularLocation>
</comment>
<evidence type="ECO:0000256" key="2">
    <source>
        <dbReference type="ARBA" id="ARBA00004223"/>
    </source>
</evidence>
<feature type="domain" description="Longin" evidence="16">
    <location>
        <begin position="1"/>
        <end position="124"/>
    </location>
</feature>
<dbReference type="GO" id="GO:0006888">
    <property type="term" value="P:endoplasmic reticulum to Golgi vesicle-mediated transport"/>
    <property type="evidence" value="ECO:0007669"/>
    <property type="project" value="InterPro"/>
</dbReference>
<evidence type="ECO:0000259" key="16">
    <source>
        <dbReference type="PROSITE" id="PS50859"/>
    </source>
</evidence>
<dbReference type="InterPro" id="IPR011012">
    <property type="entry name" value="Longin-like_dom_sf"/>
</dbReference>
<protein>
    <submittedName>
        <fullName evidence="20">Vesicle-trafficking protein SEC22b</fullName>
    </submittedName>
</protein>
<dbReference type="GO" id="GO:0015031">
    <property type="term" value="P:protein transport"/>
    <property type="evidence" value="ECO:0007669"/>
    <property type="project" value="UniProtKB-KW"/>
</dbReference>
<keyword evidence="7" id="KW-0653">Protein transport</keyword>
<dbReference type="AlphaFoldDB" id="A0A183ICA1"/>
<evidence type="ECO:0000259" key="17">
    <source>
        <dbReference type="PROSITE" id="PS50892"/>
    </source>
</evidence>
<keyword evidence="10 14" id="KW-0175">Coiled coil</keyword>
<dbReference type="InterPro" id="IPR042855">
    <property type="entry name" value="V_SNARE_CC"/>
</dbReference>
<organism evidence="20">
    <name type="scientific">Soboliphyme baturini</name>
    <dbReference type="NCBI Taxonomy" id="241478"/>
    <lineage>
        <taxon>Eukaryota</taxon>
        <taxon>Metazoa</taxon>
        <taxon>Ecdysozoa</taxon>
        <taxon>Nematoda</taxon>
        <taxon>Enoplea</taxon>
        <taxon>Dorylaimia</taxon>
        <taxon>Dioctophymatida</taxon>
        <taxon>Dioctophymatoidea</taxon>
        <taxon>Soboliphymatidae</taxon>
        <taxon>Soboliphyme</taxon>
    </lineage>
</organism>
<reference evidence="20" key="1">
    <citation type="submission" date="2016-06" db="UniProtKB">
        <authorList>
            <consortium name="WormBaseParasite"/>
        </authorList>
    </citation>
    <scope>IDENTIFICATION</scope>
</reference>
<dbReference type="Gene3D" id="3.30.450.50">
    <property type="entry name" value="Longin domain"/>
    <property type="match status" value="1"/>
</dbReference>
<evidence type="ECO:0000313" key="20">
    <source>
        <dbReference type="WBParaSite" id="SBAD_0000129501-mRNA-1"/>
    </source>
</evidence>
<sequence>MNRYLQRKAFTVIVSPFDLRGAYYEVCTNQQEIGIAKYTSQAKMLFRKLNRDSPKTCSLESGEYMFNYLIQNDVVFLCLCEKKFPAKSAFLYIEELAHEFLSQYGNRVTTVTRPYHFIEFDSFIQNLKKKYADPRKNYQLANVHSELQSVQRIMVQNIEDVIHRGEALTMLDDKAGDLAVLSKKYKQQAHYLNLKSSFLKIGAVIILVLLLSLYIKFYVL</sequence>
<feature type="transmembrane region" description="Helical" evidence="15">
    <location>
        <begin position="198"/>
        <end position="219"/>
    </location>
</feature>
<dbReference type="InterPro" id="IPR044565">
    <property type="entry name" value="Sec22"/>
</dbReference>
<evidence type="ECO:0000313" key="18">
    <source>
        <dbReference type="EMBL" id="VDO93698.1"/>
    </source>
</evidence>
<dbReference type="PROSITE" id="PS50892">
    <property type="entry name" value="V_SNARE"/>
    <property type="match status" value="1"/>
</dbReference>
<dbReference type="Gene3D" id="1.20.5.110">
    <property type="match status" value="1"/>
</dbReference>
<dbReference type="SMART" id="SM01270">
    <property type="entry name" value="Longin"/>
    <property type="match status" value="1"/>
</dbReference>
<dbReference type="PROSITE" id="PS50859">
    <property type="entry name" value="LONGIN"/>
    <property type="match status" value="1"/>
</dbReference>
<reference evidence="18 19" key="2">
    <citation type="submission" date="2018-11" db="EMBL/GenBank/DDBJ databases">
        <authorList>
            <consortium name="Pathogen Informatics"/>
        </authorList>
    </citation>
    <scope>NUCLEOTIDE SEQUENCE [LARGE SCALE GENOMIC DNA]</scope>
</reference>
<dbReference type="CDD" id="cd15866">
    <property type="entry name" value="R-SNARE_SEC22"/>
    <property type="match status" value="1"/>
</dbReference>
<evidence type="ECO:0000256" key="13">
    <source>
        <dbReference type="ARBA" id="ARBA00024188"/>
    </source>
</evidence>
<evidence type="ECO:0000256" key="10">
    <source>
        <dbReference type="ARBA" id="ARBA00023054"/>
    </source>
</evidence>
<keyword evidence="11 15" id="KW-0472">Membrane</keyword>
<dbReference type="InterPro" id="IPR010908">
    <property type="entry name" value="Longin_dom"/>
</dbReference>
<evidence type="ECO:0000256" key="14">
    <source>
        <dbReference type="PROSITE-ProRule" id="PRU00290"/>
    </source>
</evidence>
<evidence type="ECO:0000256" key="4">
    <source>
        <dbReference type="ARBA" id="ARBA00022448"/>
    </source>
</evidence>
<keyword evidence="9" id="KW-0333">Golgi apparatus</keyword>
<keyword evidence="8 15" id="KW-1133">Transmembrane helix</keyword>
<dbReference type="GO" id="GO:0005794">
    <property type="term" value="C:Golgi apparatus"/>
    <property type="evidence" value="ECO:0007669"/>
    <property type="project" value="UniProtKB-SubCell"/>
</dbReference>
<dbReference type="OrthoDB" id="1719357at2759"/>